<dbReference type="NCBIfam" id="TIGR03619">
    <property type="entry name" value="F420_Rv2161c"/>
    <property type="match status" value="1"/>
</dbReference>
<dbReference type="Gene3D" id="3.20.20.30">
    <property type="entry name" value="Luciferase-like domain"/>
    <property type="match status" value="1"/>
</dbReference>
<reference evidence="7" key="1">
    <citation type="journal article" date="2019" name="Int. J. Syst. Evol. Microbiol.">
        <title>The Global Catalogue of Microorganisms (GCM) 10K type strain sequencing project: providing services to taxonomists for standard genome sequencing and annotation.</title>
        <authorList>
            <consortium name="The Broad Institute Genomics Platform"/>
            <consortium name="The Broad Institute Genome Sequencing Center for Infectious Disease"/>
            <person name="Wu L."/>
            <person name="Ma J."/>
        </authorList>
    </citation>
    <scope>NUCLEOTIDE SEQUENCE [LARGE SCALE GENOMIC DNA]</scope>
    <source>
        <strain evidence="7">JCM 17906</strain>
    </source>
</reference>
<evidence type="ECO:0000256" key="1">
    <source>
        <dbReference type="ARBA" id="ARBA00022630"/>
    </source>
</evidence>
<dbReference type="PANTHER" id="PTHR42847:SF4">
    <property type="entry name" value="ALKANESULFONATE MONOOXYGENASE-RELATED"/>
    <property type="match status" value="1"/>
</dbReference>
<keyword evidence="7" id="KW-1185">Reference proteome</keyword>
<proteinExistence type="predicted"/>
<keyword evidence="2" id="KW-0288">FMN</keyword>
<dbReference type="InterPro" id="IPR050172">
    <property type="entry name" value="SsuD_RutA_monooxygenase"/>
</dbReference>
<gene>
    <name evidence="6" type="ORF">GCM10023175_52430</name>
</gene>
<protein>
    <recommendedName>
        <fullName evidence="5">Luciferase-like domain-containing protein</fullName>
    </recommendedName>
</protein>
<dbReference type="SUPFAM" id="SSF51679">
    <property type="entry name" value="Bacterial luciferase-like"/>
    <property type="match status" value="1"/>
</dbReference>
<feature type="domain" description="Luciferase-like" evidence="5">
    <location>
        <begin position="1"/>
        <end position="228"/>
    </location>
</feature>
<name>A0ABP8RYD4_9PSEU</name>
<dbReference type="Proteomes" id="UP001501598">
    <property type="component" value="Unassembled WGS sequence"/>
</dbReference>
<keyword evidence="4" id="KW-0503">Monooxygenase</keyword>
<evidence type="ECO:0000259" key="5">
    <source>
        <dbReference type="Pfam" id="PF00296"/>
    </source>
</evidence>
<dbReference type="InterPro" id="IPR036661">
    <property type="entry name" value="Luciferase-like_sf"/>
</dbReference>
<evidence type="ECO:0000313" key="7">
    <source>
        <dbReference type="Proteomes" id="UP001501598"/>
    </source>
</evidence>
<keyword evidence="3" id="KW-0560">Oxidoreductase</keyword>
<evidence type="ECO:0000256" key="3">
    <source>
        <dbReference type="ARBA" id="ARBA00023002"/>
    </source>
</evidence>
<dbReference type="InterPro" id="IPR019921">
    <property type="entry name" value="Lucif-like_OxRdtase_Rv2161c"/>
</dbReference>
<accession>A0ABP8RYD4</accession>
<comment type="caution">
    <text evidence="6">The sequence shown here is derived from an EMBL/GenBank/DDBJ whole genome shotgun (WGS) entry which is preliminary data.</text>
</comment>
<evidence type="ECO:0000256" key="2">
    <source>
        <dbReference type="ARBA" id="ARBA00022643"/>
    </source>
</evidence>
<dbReference type="InterPro" id="IPR011251">
    <property type="entry name" value="Luciferase-like_dom"/>
</dbReference>
<keyword evidence="1" id="KW-0285">Flavoprotein</keyword>
<dbReference type="EMBL" id="BAABGT010000083">
    <property type="protein sequence ID" value="GAA4554461.1"/>
    <property type="molecule type" value="Genomic_DNA"/>
</dbReference>
<dbReference type="Pfam" id="PF00296">
    <property type="entry name" value="Bac_luciferase"/>
    <property type="match status" value="1"/>
</dbReference>
<evidence type="ECO:0000313" key="6">
    <source>
        <dbReference type="EMBL" id="GAA4554461.1"/>
    </source>
</evidence>
<sequence length="295" mass="32666">MRFGAVLPTQEIGSDPIAIRDFAQAVEELGFDHLVAYDHVLGAVHEGREPPLAGPYDEQDPFHEPFVLFGYLAALTRRIELATGVLVLPQRQTALVAKQATEISLLSGGRLRLGVGTGWNYVEYSSLGTEFAQRASVLTEQIEVLRALWRDPVVDFQGKHHRIDRAGLLPRPESDIPLWCGGSSLPAVRRGARMADGFMFGSTRPVVFELAPRALELVDQAGRDPRQFGLEAVIDYTAGEAEWERALADWEKVGGTHFSFRTISTAADWMRIEAPGFTSPTEHITALERFARKCL</sequence>
<organism evidence="6 7">
    <name type="scientific">Pseudonocardia xishanensis</name>
    <dbReference type="NCBI Taxonomy" id="630995"/>
    <lineage>
        <taxon>Bacteria</taxon>
        <taxon>Bacillati</taxon>
        <taxon>Actinomycetota</taxon>
        <taxon>Actinomycetes</taxon>
        <taxon>Pseudonocardiales</taxon>
        <taxon>Pseudonocardiaceae</taxon>
        <taxon>Pseudonocardia</taxon>
    </lineage>
</organism>
<dbReference type="PANTHER" id="PTHR42847">
    <property type="entry name" value="ALKANESULFONATE MONOOXYGENASE"/>
    <property type="match status" value="1"/>
</dbReference>
<evidence type="ECO:0000256" key="4">
    <source>
        <dbReference type="ARBA" id="ARBA00023033"/>
    </source>
</evidence>